<reference evidence="5" key="2">
    <citation type="submission" date="2025-08" db="UniProtKB">
        <authorList>
            <consortium name="Ensembl"/>
        </authorList>
    </citation>
    <scope>IDENTIFICATION</scope>
</reference>
<reference evidence="5 6" key="1">
    <citation type="journal article" date="2011" name="Proc. Natl. Acad. Sci. U.S.A.">
        <title>Genetic diversity and population structure of the endangered marsupial Sarcophilus harrisii (Tasmanian devil).</title>
        <authorList>
            <person name="Miller W."/>
            <person name="Hayes V.M."/>
            <person name="Ratan A."/>
            <person name="Petersen D.C."/>
            <person name="Wittekindt N.E."/>
            <person name="Miller J."/>
            <person name="Walenz B."/>
            <person name="Knight J."/>
            <person name="Qi J."/>
            <person name="Zhao F."/>
            <person name="Wang Q."/>
            <person name="Bedoya-Reina O.C."/>
            <person name="Katiyar N."/>
            <person name="Tomsho L.P."/>
            <person name="Kasson L.M."/>
            <person name="Hardie R.A."/>
            <person name="Woodbridge P."/>
            <person name="Tindall E.A."/>
            <person name="Bertelsen M.F."/>
            <person name="Dixon D."/>
            <person name="Pyecroft S."/>
            <person name="Helgen K.M."/>
            <person name="Lesk A.M."/>
            <person name="Pringle T.H."/>
            <person name="Patterson N."/>
            <person name="Zhang Y."/>
            <person name="Kreiss A."/>
            <person name="Woods G.M."/>
            <person name="Jones M.E."/>
            <person name="Schuster S.C."/>
        </authorList>
    </citation>
    <scope>NUCLEOTIDE SEQUENCE [LARGE SCALE GENOMIC DNA]</scope>
</reference>
<dbReference type="GeneID" id="105750135"/>
<comment type="similarity">
    <text evidence="1">Belongs to the Izumo family.</text>
</comment>
<dbReference type="Proteomes" id="UP000007648">
    <property type="component" value="Unassembled WGS sequence"/>
</dbReference>
<gene>
    <name evidence="5" type="primary">IZUMO2</name>
</gene>
<dbReference type="KEGG" id="shr:105750135"/>
<dbReference type="PANTHER" id="PTHR47745:SF1">
    <property type="entry name" value="IZUMO SPERM-EGG FUSION PROTEIN 2"/>
    <property type="match status" value="1"/>
</dbReference>
<name>G3VLW2_SARHA</name>
<dbReference type="Pfam" id="PF15005">
    <property type="entry name" value="IZUMO"/>
    <property type="match status" value="1"/>
</dbReference>
<dbReference type="HOGENOM" id="CLU_104457_0_0_1"/>
<dbReference type="Ensembl" id="ENSSHAT00000004208.2">
    <property type="protein sequence ID" value="ENSSHAP00000004167.2"/>
    <property type="gene ID" value="ENSSHAG00000003672.2"/>
</dbReference>
<reference evidence="5" key="3">
    <citation type="submission" date="2025-09" db="UniProtKB">
        <authorList>
            <consortium name="Ensembl"/>
        </authorList>
    </citation>
    <scope>IDENTIFICATION</scope>
</reference>
<feature type="transmembrane region" description="Helical" evidence="3">
    <location>
        <begin position="196"/>
        <end position="216"/>
    </location>
</feature>
<organism evidence="5 6">
    <name type="scientific">Sarcophilus harrisii</name>
    <name type="common">Tasmanian devil</name>
    <name type="synonym">Sarcophilus laniarius</name>
    <dbReference type="NCBI Taxonomy" id="9305"/>
    <lineage>
        <taxon>Eukaryota</taxon>
        <taxon>Metazoa</taxon>
        <taxon>Chordata</taxon>
        <taxon>Craniata</taxon>
        <taxon>Vertebrata</taxon>
        <taxon>Euteleostomi</taxon>
        <taxon>Mammalia</taxon>
        <taxon>Metatheria</taxon>
        <taxon>Dasyuromorphia</taxon>
        <taxon>Dasyuridae</taxon>
        <taxon>Sarcophilus</taxon>
    </lineage>
</organism>
<dbReference type="GeneTree" id="ENSGT00390000015068"/>
<accession>G3VLW2</accession>
<keyword evidence="2 4" id="KW-0732">Signal</keyword>
<feature type="chain" id="PRO_5029445908" evidence="4">
    <location>
        <begin position="25"/>
        <end position="235"/>
    </location>
</feature>
<protein>
    <submittedName>
        <fullName evidence="5">IZUMO family member 2</fullName>
    </submittedName>
</protein>
<feature type="signal peptide" evidence="4">
    <location>
        <begin position="1"/>
        <end position="24"/>
    </location>
</feature>
<dbReference type="RefSeq" id="XP_031819964.1">
    <property type="nucleotide sequence ID" value="XM_031964104.1"/>
</dbReference>
<dbReference type="PANTHER" id="PTHR47745">
    <property type="entry name" value="IZUMO SPERM-EGG FUSION PROTEIN 2"/>
    <property type="match status" value="1"/>
</dbReference>
<evidence type="ECO:0000256" key="4">
    <source>
        <dbReference type="SAM" id="SignalP"/>
    </source>
</evidence>
<dbReference type="STRING" id="9305.ENSSHAP00000004167"/>
<evidence type="ECO:0000313" key="5">
    <source>
        <dbReference type="Ensembl" id="ENSSHAP00000004167.2"/>
    </source>
</evidence>
<dbReference type="InterPro" id="IPR042920">
    <property type="entry name" value="IZUMO2"/>
</dbReference>
<evidence type="ECO:0000256" key="3">
    <source>
        <dbReference type="SAM" id="Phobius"/>
    </source>
</evidence>
<keyword evidence="3" id="KW-1133">Transmembrane helix</keyword>
<dbReference type="CTD" id="126123"/>
<keyword evidence="3" id="KW-0472">Membrane</keyword>
<dbReference type="InParanoid" id="G3VLW2"/>
<sequence>MDRGLLQLLMGLSFGLGLAPRAYACLQCEAPFRHALAKARMRLMAQNFRNERLRARAQALLLGMEGEFFANYATRAYMGRVGLGQLMPVVALAQRKIQEMQETYLTDGPLLDQLVRVRGELMKSLKRALKEHQQKACDPNACHHLGSQVLDCLHCSRIYARCLNPTICFADRQPRLALRYELQGIPVRDRIRKARIIVVCLGLITFGVLAVTAYTYRSNRRLLRGYRHLEQAAVE</sequence>
<evidence type="ECO:0000313" key="6">
    <source>
        <dbReference type="Proteomes" id="UP000007648"/>
    </source>
</evidence>
<dbReference type="eggNOG" id="ENOG502S57B">
    <property type="taxonomic scope" value="Eukaryota"/>
</dbReference>
<evidence type="ECO:0000256" key="1">
    <source>
        <dbReference type="ARBA" id="ARBA00009633"/>
    </source>
</evidence>
<keyword evidence="6" id="KW-1185">Reference proteome</keyword>
<dbReference type="OrthoDB" id="9895666at2759"/>
<dbReference type="AlphaFoldDB" id="G3VLW2"/>
<keyword evidence="3" id="KW-0812">Transmembrane</keyword>
<proteinExistence type="inferred from homology"/>
<dbReference type="InterPro" id="IPR029389">
    <property type="entry name" value="IZUMO"/>
</dbReference>
<evidence type="ECO:0000256" key="2">
    <source>
        <dbReference type="ARBA" id="ARBA00022729"/>
    </source>
</evidence>